<dbReference type="GO" id="GO:0016787">
    <property type="term" value="F:hydrolase activity"/>
    <property type="evidence" value="ECO:0007669"/>
    <property type="project" value="UniProtKB-KW"/>
</dbReference>
<evidence type="ECO:0000313" key="2">
    <source>
        <dbReference type="EnsemblMetazoa" id="ASIC013187-PA"/>
    </source>
</evidence>
<dbReference type="EMBL" id="KE525300">
    <property type="protein sequence ID" value="KFB45262.1"/>
    <property type="molecule type" value="Genomic_DNA"/>
</dbReference>
<organism evidence="1">
    <name type="scientific">Anopheles sinensis</name>
    <name type="common">Mosquito</name>
    <dbReference type="NCBI Taxonomy" id="74873"/>
    <lineage>
        <taxon>Eukaryota</taxon>
        <taxon>Metazoa</taxon>
        <taxon>Ecdysozoa</taxon>
        <taxon>Arthropoda</taxon>
        <taxon>Hexapoda</taxon>
        <taxon>Insecta</taxon>
        <taxon>Pterygota</taxon>
        <taxon>Neoptera</taxon>
        <taxon>Endopterygota</taxon>
        <taxon>Diptera</taxon>
        <taxon>Nematocera</taxon>
        <taxon>Culicoidea</taxon>
        <taxon>Culicidae</taxon>
        <taxon>Anophelinae</taxon>
        <taxon>Anopheles</taxon>
    </lineage>
</organism>
<evidence type="ECO:0000313" key="3">
    <source>
        <dbReference type="Proteomes" id="UP000030765"/>
    </source>
</evidence>
<dbReference type="AlphaFoldDB" id="A0A084W4W8"/>
<protein>
    <submittedName>
        <fullName evidence="1 2">Ubiquitin carboxyl-terminal hydrolase-like isoform X1</fullName>
    </submittedName>
</protein>
<dbReference type="Proteomes" id="UP000030765">
    <property type="component" value="Unassembled WGS sequence"/>
</dbReference>
<dbReference type="EnsemblMetazoa" id="ASIC013187-RA">
    <property type="protein sequence ID" value="ASIC013187-PA"/>
    <property type="gene ID" value="ASIC013187"/>
</dbReference>
<reference evidence="2" key="2">
    <citation type="submission" date="2020-05" db="UniProtKB">
        <authorList>
            <consortium name="EnsemblMetazoa"/>
        </authorList>
    </citation>
    <scope>IDENTIFICATION</scope>
</reference>
<sequence>MAYEQQANELGKNATVNGLSPHRVLPWYPGYVPGHRFAAPISDSFPNRSIPQRIQILEKGPEISGWRGQGGEKDLTETY</sequence>
<reference evidence="1 3" key="1">
    <citation type="journal article" date="2014" name="BMC Genomics">
        <title>Genome sequence of Anopheles sinensis provides insight into genetics basis of mosquito competence for malaria parasites.</title>
        <authorList>
            <person name="Zhou D."/>
            <person name="Zhang D."/>
            <person name="Ding G."/>
            <person name="Shi L."/>
            <person name="Hou Q."/>
            <person name="Ye Y."/>
            <person name="Xu Y."/>
            <person name="Zhou H."/>
            <person name="Xiong C."/>
            <person name="Li S."/>
            <person name="Yu J."/>
            <person name="Hong S."/>
            <person name="Yu X."/>
            <person name="Zou P."/>
            <person name="Chen C."/>
            <person name="Chang X."/>
            <person name="Wang W."/>
            <person name="Lv Y."/>
            <person name="Sun Y."/>
            <person name="Ma L."/>
            <person name="Shen B."/>
            <person name="Zhu C."/>
        </authorList>
    </citation>
    <scope>NUCLEOTIDE SEQUENCE [LARGE SCALE GENOMIC DNA]</scope>
</reference>
<dbReference type="EMBL" id="ATLV01020396">
    <property type="status" value="NOT_ANNOTATED_CDS"/>
    <property type="molecule type" value="Genomic_DNA"/>
</dbReference>
<evidence type="ECO:0000313" key="1">
    <source>
        <dbReference type="EMBL" id="KFB45262.1"/>
    </source>
</evidence>
<proteinExistence type="predicted"/>
<dbReference type="VEuPathDB" id="VectorBase:ASIC013187"/>
<accession>A0A084W4W8</accession>
<name>A0A084W4W8_ANOSI</name>
<gene>
    <name evidence="1" type="ORF">ZHAS_00013187</name>
</gene>
<keyword evidence="1" id="KW-0378">Hydrolase</keyword>
<keyword evidence="3" id="KW-1185">Reference proteome</keyword>